<dbReference type="AlphaFoldDB" id="A0A2H1YKK6"/>
<reference evidence="2" key="1">
    <citation type="submission" date="2017-11" db="EMBL/GenBank/DDBJ databases">
        <authorList>
            <person name="Duchaud E."/>
        </authorList>
    </citation>
    <scope>NUCLEOTIDE SEQUENCE [LARGE SCALE GENOMIC DNA]</scope>
    <source>
        <strain evidence="2">Tenacibaculum sp. TNO020</strain>
    </source>
</reference>
<accession>A0A2H1YKK6</accession>
<proteinExistence type="predicted"/>
<keyword evidence="2" id="KW-1185">Reference proteome</keyword>
<gene>
    <name evidence="1" type="ORF">TNO020_70345</name>
</gene>
<dbReference type="RefSeq" id="WP_145993246.1">
    <property type="nucleotide sequence ID" value="NZ_JAJGWS010000004.1"/>
</dbReference>
<name>A0A2H1YKK6_9FLAO</name>
<sequence length="404" mass="47582">MHKKLASDLTSLAHSILQMKNKEDVFALKQKAHEVYEKISVLAYVEEYINNTPNPSKTKQELLQDVLVASQNKERHENTNLSLTKKNTAIYQLEEEQEVFQKVEDTIAKVVPEIFIDEVQIQKNIPELIKVVENKISEEKITEKTQEEIQEELEKEVVEKVDEEISEEKITTIIPEIQTEKEEILNNVILQKSEEKITEKTQEEIQEEIQEKSEKEVVEKVDEKIINKEEEKFNEAIQREFNEILKTKKLENEQEKIVPISLKQALKNKIEQEKLENKSEEKSEEKDKKDFPEIIRKTLEDELQGTISVDVMADLFEKITPKKSLNDFLQKAIQIDLNDRIVFVRHLFDGNQNDFNRVVSQLNTFKTESEAKRFITEMIKPDYNWSGKEIHEARLFEIIERRFA</sequence>
<dbReference type="EMBL" id="OENF01000042">
    <property type="protein sequence ID" value="SOS76032.1"/>
    <property type="molecule type" value="Genomic_DNA"/>
</dbReference>
<evidence type="ECO:0000313" key="2">
    <source>
        <dbReference type="Proteomes" id="UP000234211"/>
    </source>
</evidence>
<dbReference type="OrthoDB" id="1100725at2"/>
<dbReference type="Proteomes" id="UP000234211">
    <property type="component" value="Unassembled WGS sequence"/>
</dbReference>
<protein>
    <submittedName>
        <fullName evidence="1">Uncharacterized protein</fullName>
    </submittedName>
</protein>
<evidence type="ECO:0000313" key="1">
    <source>
        <dbReference type="EMBL" id="SOS76032.1"/>
    </source>
</evidence>
<organism evidence="1 2">
    <name type="scientific">Tenacibaculum piscium</name>
    <dbReference type="NCBI Taxonomy" id="1458515"/>
    <lineage>
        <taxon>Bacteria</taxon>
        <taxon>Pseudomonadati</taxon>
        <taxon>Bacteroidota</taxon>
        <taxon>Flavobacteriia</taxon>
        <taxon>Flavobacteriales</taxon>
        <taxon>Flavobacteriaceae</taxon>
        <taxon>Tenacibaculum</taxon>
    </lineage>
</organism>